<dbReference type="PANTHER" id="PTHR30572:SF18">
    <property type="entry name" value="ABC-TYPE MACROLIDE FAMILY EXPORT SYSTEM PERMEASE COMPONENT 2"/>
    <property type="match status" value="1"/>
</dbReference>
<feature type="transmembrane region" description="Helical" evidence="6">
    <location>
        <begin position="21"/>
        <end position="41"/>
    </location>
</feature>
<dbReference type="OrthoDB" id="905589at2"/>
<dbReference type="STRING" id="413434.SAMN04488132_10631"/>
<feature type="domain" description="ABC3 transporter permease C-terminal" evidence="7">
    <location>
        <begin position="288"/>
        <end position="404"/>
    </location>
</feature>
<dbReference type="RefSeq" id="WP_078831614.1">
    <property type="nucleotide sequence ID" value="NZ_FUWH01000006.1"/>
</dbReference>
<dbReference type="Pfam" id="PF02687">
    <property type="entry name" value="FtsX"/>
    <property type="match status" value="2"/>
</dbReference>
<dbReference type="EMBL" id="FUWH01000006">
    <property type="protein sequence ID" value="SJZ91273.1"/>
    <property type="molecule type" value="Genomic_DNA"/>
</dbReference>
<dbReference type="Proteomes" id="UP000190888">
    <property type="component" value="Unassembled WGS sequence"/>
</dbReference>
<evidence type="ECO:0000259" key="7">
    <source>
        <dbReference type="Pfam" id="PF02687"/>
    </source>
</evidence>
<feature type="domain" description="ABC3 transporter permease C-terminal" evidence="7">
    <location>
        <begin position="679"/>
        <end position="788"/>
    </location>
</feature>
<dbReference type="Pfam" id="PF12704">
    <property type="entry name" value="MacB_PCD"/>
    <property type="match status" value="2"/>
</dbReference>
<dbReference type="GO" id="GO:0022857">
    <property type="term" value="F:transmembrane transporter activity"/>
    <property type="evidence" value="ECO:0007669"/>
    <property type="project" value="TreeGrafter"/>
</dbReference>
<keyword evidence="3 6" id="KW-0812">Transmembrane</keyword>
<proteinExistence type="predicted"/>
<dbReference type="InterPro" id="IPR025857">
    <property type="entry name" value="MacB_PCD"/>
</dbReference>
<sequence>MIKTDIKTSLRTILKQKKTTIINIVGLSIGMTAAILILFWVQNEKSYDRYHADADRIYRITNHLTVSSGDTWVWENSPLIYADAAKREIPEIENTARLYSAAWNPLIINRNGTLMKEHGGAYVDSNWFSMFSYKVLSGSLASFNRHPNNIILTESRAKKLFGNSDAVGKSLLSDTMSYTVQAVVADNPTNSSFQFDIFIPIEARLADKDTRNDENDWGNFNYLTFVKLRPTAKSKQTEAKLTALIRKSKLESDIKSSLTALPDMHFETGLQSSATRHINENTIHVFSLLGILLLLMACINYVNLTTARASLRAKEVSIRKIVGAGRKELFLQFITESFLMSLLSVVLTLVLLRLSLPMFNKITDNHFILALNDILLWKLIGLAILATTVLNGIYPALLLSSFNPLHVFRGIGLLRIRDAYFRKTLVVVQFSIAVGLIIGTIVIFNQMQYIQRSNSGYNKSQIVNVIVPWKAFGGYEAAEKQKSGMNSIVQQLKAESSIAEVSVAQDNMVNNLSLSSGGFDWDGRPEDFKPSITRFSADTNFRKMFNIQLAEGEWYTEDLSSVKKFLLNETAVKELNIRKPALGQRFVVGKDTGIISGVIKDFHFKSMHDKISPLVMYNDPWRFQLFIQVQPGQNAKALAAIEKIWKANLSKFPFEYWFLDEMFNSVYATDNRISTLVLIFCGIALFISALGLFGLTAFTAERKTREIGIRKVLGASVFNIVTLLSREFILLVTLSILIAIPLALMMMNSWLNNFAYRINIGIWIFALAAALALLIALATISLQAVKAALANPVKNLRTE</sequence>
<evidence type="ECO:0000313" key="9">
    <source>
        <dbReference type="EMBL" id="SJZ91273.1"/>
    </source>
</evidence>
<feature type="transmembrane region" description="Helical" evidence="6">
    <location>
        <begin position="760"/>
        <end position="785"/>
    </location>
</feature>
<keyword evidence="10" id="KW-1185">Reference proteome</keyword>
<keyword evidence="2" id="KW-1003">Cell membrane</keyword>
<feature type="transmembrane region" description="Helical" evidence="6">
    <location>
        <begin position="712"/>
        <end position="740"/>
    </location>
</feature>
<dbReference type="InterPro" id="IPR050250">
    <property type="entry name" value="Macrolide_Exporter_MacB"/>
</dbReference>
<comment type="subcellular location">
    <subcellularLocation>
        <location evidence="1">Cell membrane</location>
        <topology evidence="1">Multi-pass membrane protein</topology>
    </subcellularLocation>
</comment>
<feature type="transmembrane region" description="Helical" evidence="6">
    <location>
        <begin position="676"/>
        <end position="700"/>
    </location>
</feature>
<feature type="domain" description="MacB-like periplasmic core" evidence="8">
    <location>
        <begin position="20"/>
        <end position="243"/>
    </location>
</feature>
<evidence type="ECO:0000256" key="6">
    <source>
        <dbReference type="SAM" id="Phobius"/>
    </source>
</evidence>
<dbReference type="GO" id="GO:0005886">
    <property type="term" value="C:plasma membrane"/>
    <property type="evidence" value="ECO:0007669"/>
    <property type="project" value="UniProtKB-SubCell"/>
</dbReference>
<protein>
    <submittedName>
        <fullName evidence="9">FtsX-like permease family protein</fullName>
    </submittedName>
</protein>
<feature type="transmembrane region" description="Helical" evidence="6">
    <location>
        <begin position="329"/>
        <end position="354"/>
    </location>
</feature>
<feature type="transmembrane region" description="Helical" evidence="6">
    <location>
        <begin position="283"/>
        <end position="304"/>
    </location>
</feature>
<feature type="transmembrane region" description="Helical" evidence="6">
    <location>
        <begin position="374"/>
        <end position="399"/>
    </location>
</feature>
<accession>A0A1T4PIB3</accession>
<keyword evidence="5 6" id="KW-0472">Membrane</keyword>
<evidence type="ECO:0000256" key="5">
    <source>
        <dbReference type="ARBA" id="ARBA00023136"/>
    </source>
</evidence>
<feature type="domain" description="MacB-like periplasmic core" evidence="8">
    <location>
        <begin position="431"/>
        <end position="640"/>
    </location>
</feature>
<dbReference type="PANTHER" id="PTHR30572">
    <property type="entry name" value="MEMBRANE COMPONENT OF TRANSPORTER-RELATED"/>
    <property type="match status" value="1"/>
</dbReference>
<evidence type="ECO:0000256" key="3">
    <source>
        <dbReference type="ARBA" id="ARBA00022692"/>
    </source>
</evidence>
<gene>
    <name evidence="9" type="ORF">SAMN04488132_10631</name>
</gene>
<evidence type="ECO:0000259" key="8">
    <source>
        <dbReference type="Pfam" id="PF12704"/>
    </source>
</evidence>
<reference evidence="9 10" key="1">
    <citation type="submission" date="2017-02" db="EMBL/GenBank/DDBJ databases">
        <authorList>
            <person name="Peterson S.W."/>
        </authorList>
    </citation>
    <scope>NUCLEOTIDE SEQUENCE [LARGE SCALE GENOMIC DNA]</scope>
    <source>
        <strain evidence="9 10">DSM 22335</strain>
    </source>
</reference>
<feature type="transmembrane region" description="Helical" evidence="6">
    <location>
        <begin position="420"/>
        <end position="444"/>
    </location>
</feature>
<dbReference type="InterPro" id="IPR003838">
    <property type="entry name" value="ABC3_permease_C"/>
</dbReference>
<evidence type="ECO:0000256" key="4">
    <source>
        <dbReference type="ARBA" id="ARBA00022989"/>
    </source>
</evidence>
<evidence type="ECO:0000313" key="10">
    <source>
        <dbReference type="Proteomes" id="UP000190888"/>
    </source>
</evidence>
<evidence type="ECO:0000256" key="2">
    <source>
        <dbReference type="ARBA" id="ARBA00022475"/>
    </source>
</evidence>
<dbReference type="AlphaFoldDB" id="A0A1T4PIB3"/>
<organism evidence="9 10">
    <name type="scientific">Sediminibacterium ginsengisoli</name>
    <dbReference type="NCBI Taxonomy" id="413434"/>
    <lineage>
        <taxon>Bacteria</taxon>
        <taxon>Pseudomonadati</taxon>
        <taxon>Bacteroidota</taxon>
        <taxon>Chitinophagia</taxon>
        <taxon>Chitinophagales</taxon>
        <taxon>Chitinophagaceae</taxon>
        <taxon>Sediminibacterium</taxon>
    </lineage>
</organism>
<name>A0A1T4PIB3_9BACT</name>
<evidence type="ECO:0000256" key="1">
    <source>
        <dbReference type="ARBA" id="ARBA00004651"/>
    </source>
</evidence>
<keyword evidence="4 6" id="KW-1133">Transmembrane helix</keyword>